<dbReference type="PANTHER" id="PTHR33144">
    <property type="entry name" value="OS10G0409366 PROTEIN-RELATED"/>
    <property type="match status" value="1"/>
</dbReference>
<proteinExistence type="predicted"/>
<dbReference type="Pfam" id="PF03004">
    <property type="entry name" value="Transposase_24"/>
    <property type="match status" value="1"/>
</dbReference>
<feature type="compositionally biased region" description="Polar residues" evidence="1">
    <location>
        <begin position="19"/>
        <end position="29"/>
    </location>
</feature>
<dbReference type="Proteomes" id="UP001459277">
    <property type="component" value="Unassembled WGS sequence"/>
</dbReference>
<gene>
    <name evidence="2" type="ORF">SO802_023294</name>
</gene>
<organism evidence="2 3">
    <name type="scientific">Lithocarpus litseifolius</name>
    <dbReference type="NCBI Taxonomy" id="425828"/>
    <lineage>
        <taxon>Eukaryota</taxon>
        <taxon>Viridiplantae</taxon>
        <taxon>Streptophyta</taxon>
        <taxon>Embryophyta</taxon>
        <taxon>Tracheophyta</taxon>
        <taxon>Spermatophyta</taxon>
        <taxon>Magnoliopsida</taxon>
        <taxon>eudicotyledons</taxon>
        <taxon>Gunneridae</taxon>
        <taxon>Pentapetalae</taxon>
        <taxon>rosids</taxon>
        <taxon>fabids</taxon>
        <taxon>Fagales</taxon>
        <taxon>Fagaceae</taxon>
        <taxon>Lithocarpus</taxon>
    </lineage>
</organism>
<keyword evidence="3" id="KW-1185">Reference proteome</keyword>
<reference evidence="2 3" key="1">
    <citation type="submission" date="2024-01" db="EMBL/GenBank/DDBJ databases">
        <title>A telomere-to-telomere, gap-free genome of sweet tea (Lithocarpus litseifolius).</title>
        <authorList>
            <person name="Zhou J."/>
        </authorList>
    </citation>
    <scope>NUCLEOTIDE SEQUENCE [LARGE SCALE GENOMIC DNA]</scope>
    <source>
        <strain evidence="2">Zhou-2022a</strain>
        <tissue evidence="2">Leaf</tissue>
    </source>
</reference>
<dbReference type="AlphaFoldDB" id="A0AAW2C5W6"/>
<evidence type="ECO:0008006" key="4">
    <source>
        <dbReference type="Google" id="ProtNLM"/>
    </source>
</evidence>
<name>A0AAW2C5W6_9ROSI</name>
<evidence type="ECO:0000313" key="3">
    <source>
        <dbReference type="Proteomes" id="UP001459277"/>
    </source>
</evidence>
<evidence type="ECO:0000313" key="2">
    <source>
        <dbReference type="EMBL" id="KAK9993591.1"/>
    </source>
</evidence>
<protein>
    <recommendedName>
        <fullName evidence="4">Transposase</fullName>
    </recommendedName>
</protein>
<sequence length="416" mass="47130">MTLTLEMGRRKAKLRTHSKSVTLERASSQDVDEVDQEMHEASTQDVQPALRVTRGPSKYLDIWDLPDEEEIELELNSEHQPVDDGARTFTGFLGTIARKPHMCPIRYLNWKVMLEENKEECWRLVERKYQVPVDPIAYAALKRFALQKIGKAWRDHNSRLKKQYYIPDSRNKARVKSNGPKGCISQDWDILVDHWYTDDAVIESEKNKERRSKQDDVHTAGSCSFAMHTAKKAKTDGCPVERSVLYPILHTRKNGSIVNPVVAAKIDKMKELLADPANHLQSSDTSGSIAWAPDDVFAKVMGKERKSRIRGIGFGPSPSGRSSKSALTDIEAHSRQVRDDEVAQLKASLAIMEEKLAGFDEMKEKHSQFEEMEQRMAQMLQQMQHISSQCNQDVPLAQQSPALQKSSAASYQPSSL</sequence>
<dbReference type="EMBL" id="JAZDWU010000008">
    <property type="protein sequence ID" value="KAK9993591.1"/>
    <property type="molecule type" value="Genomic_DNA"/>
</dbReference>
<feature type="region of interest" description="Disordered" evidence="1">
    <location>
        <begin position="382"/>
        <end position="416"/>
    </location>
</feature>
<evidence type="ECO:0000256" key="1">
    <source>
        <dbReference type="SAM" id="MobiDB-lite"/>
    </source>
</evidence>
<accession>A0AAW2C5W6</accession>
<comment type="caution">
    <text evidence="2">The sequence shown here is derived from an EMBL/GenBank/DDBJ whole genome shotgun (WGS) entry which is preliminary data.</text>
</comment>
<feature type="region of interest" description="Disordered" evidence="1">
    <location>
        <begin position="308"/>
        <end position="337"/>
    </location>
</feature>
<dbReference type="InterPro" id="IPR004252">
    <property type="entry name" value="Probable_transposase_24"/>
</dbReference>
<dbReference type="PANTHER" id="PTHR33144:SF46">
    <property type="entry name" value="OS04G0610000 PROTEIN"/>
    <property type="match status" value="1"/>
</dbReference>
<feature type="region of interest" description="Disordered" evidence="1">
    <location>
        <begin position="1"/>
        <end position="33"/>
    </location>
</feature>